<dbReference type="PANTHER" id="PTHR33507">
    <property type="entry name" value="INNER MEMBRANE PROTEIN YBBJ"/>
    <property type="match status" value="1"/>
</dbReference>
<keyword evidence="3 5" id="KW-1133">Transmembrane helix</keyword>
<evidence type="ECO:0000313" key="8">
    <source>
        <dbReference type="Proteomes" id="UP000249557"/>
    </source>
</evidence>
<dbReference type="Gene3D" id="2.40.50.140">
    <property type="entry name" value="Nucleic acid-binding proteins"/>
    <property type="match status" value="1"/>
</dbReference>
<keyword evidence="4 5" id="KW-0472">Membrane</keyword>
<sequence>MSFMDALEYWHWLVFGLLLLGLEILVFGAIFLWFGIAALFVGALLFIVPGLMWMPQIAIWAVLAVLGAYGWQLYRKKNPSLPASPTMNKRGEQYVGRHFTLTKDIINGTGELHVDDTRWKIFCHHDLAAGTKVRVLSVEGTALRVEEYIS</sequence>
<dbReference type="EMBL" id="QFNK01000231">
    <property type="protein sequence ID" value="PZO82953.1"/>
    <property type="molecule type" value="Genomic_DNA"/>
</dbReference>
<evidence type="ECO:0000313" key="7">
    <source>
        <dbReference type="EMBL" id="PZO82953.1"/>
    </source>
</evidence>
<feature type="transmembrane region" description="Helical" evidence="5">
    <location>
        <begin position="12"/>
        <end position="45"/>
    </location>
</feature>
<dbReference type="AlphaFoldDB" id="A0A2W4ZKM0"/>
<dbReference type="InterPro" id="IPR012340">
    <property type="entry name" value="NA-bd_OB-fold"/>
</dbReference>
<dbReference type="InterPro" id="IPR002810">
    <property type="entry name" value="NfeD-like_C"/>
</dbReference>
<keyword evidence="2 5" id="KW-0812">Transmembrane</keyword>
<evidence type="ECO:0000256" key="2">
    <source>
        <dbReference type="ARBA" id="ARBA00022692"/>
    </source>
</evidence>
<comment type="subcellular location">
    <subcellularLocation>
        <location evidence="1">Membrane</location>
        <topology evidence="1">Multi-pass membrane protein</topology>
    </subcellularLocation>
</comment>
<gene>
    <name evidence="7" type="ORF">DI626_09505</name>
</gene>
<dbReference type="Pfam" id="PF01957">
    <property type="entry name" value="NfeD"/>
    <property type="match status" value="1"/>
</dbReference>
<dbReference type="SUPFAM" id="SSF141322">
    <property type="entry name" value="NfeD domain-like"/>
    <property type="match status" value="1"/>
</dbReference>
<feature type="domain" description="NfeD-like C-terminal" evidence="6">
    <location>
        <begin position="92"/>
        <end position="146"/>
    </location>
</feature>
<name>A0A2W4ZKM0_9BACT</name>
<evidence type="ECO:0000256" key="3">
    <source>
        <dbReference type="ARBA" id="ARBA00022989"/>
    </source>
</evidence>
<accession>A0A2W4ZKM0</accession>
<comment type="caution">
    <text evidence="7">The sequence shown here is derived from an EMBL/GenBank/DDBJ whole genome shotgun (WGS) entry which is preliminary data.</text>
</comment>
<dbReference type="Proteomes" id="UP000249557">
    <property type="component" value="Unassembled WGS sequence"/>
</dbReference>
<evidence type="ECO:0000256" key="1">
    <source>
        <dbReference type="ARBA" id="ARBA00004141"/>
    </source>
</evidence>
<evidence type="ECO:0000256" key="4">
    <source>
        <dbReference type="ARBA" id="ARBA00023136"/>
    </source>
</evidence>
<protein>
    <recommendedName>
        <fullName evidence="6">NfeD-like C-terminal domain-containing protein</fullName>
    </recommendedName>
</protein>
<dbReference type="PANTHER" id="PTHR33507:SF3">
    <property type="entry name" value="INNER MEMBRANE PROTEIN YBBJ"/>
    <property type="match status" value="1"/>
</dbReference>
<evidence type="ECO:0000259" key="6">
    <source>
        <dbReference type="Pfam" id="PF01957"/>
    </source>
</evidence>
<reference evidence="7 8" key="1">
    <citation type="submission" date="2017-08" db="EMBL/GenBank/DDBJ databases">
        <title>Infants hospitalized years apart are colonized by the same room-sourced microbial strains.</title>
        <authorList>
            <person name="Brooks B."/>
            <person name="Olm M.R."/>
            <person name="Firek B.A."/>
            <person name="Baker R."/>
            <person name="Thomas B.C."/>
            <person name="Morowitz M.J."/>
            <person name="Banfield J.F."/>
        </authorList>
    </citation>
    <scope>NUCLEOTIDE SEQUENCE [LARGE SCALE GENOMIC DNA]</scope>
    <source>
        <strain evidence="7">S2_018_000_R2_104</strain>
    </source>
</reference>
<feature type="transmembrane region" description="Helical" evidence="5">
    <location>
        <begin position="51"/>
        <end position="71"/>
    </location>
</feature>
<proteinExistence type="predicted"/>
<evidence type="ECO:0000256" key="5">
    <source>
        <dbReference type="SAM" id="Phobius"/>
    </source>
</evidence>
<dbReference type="GO" id="GO:0005886">
    <property type="term" value="C:plasma membrane"/>
    <property type="evidence" value="ECO:0007669"/>
    <property type="project" value="TreeGrafter"/>
</dbReference>
<dbReference type="InterPro" id="IPR052165">
    <property type="entry name" value="Membrane_assoc_protease"/>
</dbReference>
<organism evidence="7 8">
    <name type="scientific">Micavibrio aeruginosavorus</name>
    <dbReference type="NCBI Taxonomy" id="349221"/>
    <lineage>
        <taxon>Bacteria</taxon>
        <taxon>Pseudomonadati</taxon>
        <taxon>Bdellovibrionota</taxon>
        <taxon>Bdellovibrionia</taxon>
        <taxon>Bdellovibrionales</taxon>
        <taxon>Pseudobdellovibrionaceae</taxon>
        <taxon>Micavibrio</taxon>
    </lineage>
</organism>